<reference evidence="1 2" key="1">
    <citation type="submission" date="2016-06" db="EMBL/GenBank/DDBJ databases">
        <title>Domibacillus iocasae genome sequencing.</title>
        <authorList>
            <person name="Verma A."/>
            <person name="Pal Y."/>
            <person name="Ojha A.K."/>
            <person name="Krishnamurthi S."/>
        </authorList>
    </citation>
    <scope>NUCLEOTIDE SEQUENCE [LARGE SCALE GENOMIC DNA]</scope>
    <source>
        <strain evidence="1 2">DSM 29979</strain>
    </source>
</reference>
<dbReference type="Gene3D" id="3.30.460.10">
    <property type="entry name" value="Beta Polymerase, domain 2"/>
    <property type="match status" value="1"/>
</dbReference>
<organism evidence="1 2">
    <name type="scientific">Domibacillus iocasae</name>
    <dbReference type="NCBI Taxonomy" id="1714016"/>
    <lineage>
        <taxon>Bacteria</taxon>
        <taxon>Bacillati</taxon>
        <taxon>Bacillota</taxon>
        <taxon>Bacilli</taxon>
        <taxon>Bacillales</taxon>
        <taxon>Bacillaceae</taxon>
        <taxon>Domibacillus</taxon>
    </lineage>
</organism>
<dbReference type="Proteomes" id="UP000095658">
    <property type="component" value="Unassembled WGS sequence"/>
</dbReference>
<keyword evidence="2" id="KW-1185">Reference proteome</keyword>
<dbReference type="SUPFAM" id="SSF81301">
    <property type="entry name" value="Nucleotidyltransferase"/>
    <property type="match status" value="1"/>
</dbReference>
<dbReference type="AlphaFoldDB" id="A0A1E7DUC3"/>
<comment type="caution">
    <text evidence="1">The sequence shown here is derived from an EMBL/GenBank/DDBJ whole genome shotgun (WGS) entry which is preliminary data.</text>
</comment>
<accession>A0A1E7DUC3</accession>
<dbReference type="EMBL" id="MAMP01000001">
    <property type="protein sequence ID" value="OES46615.1"/>
    <property type="molecule type" value="Genomic_DNA"/>
</dbReference>
<gene>
    <name evidence="1" type="ORF">BA724_00725</name>
</gene>
<evidence type="ECO:0000313" key="2">
    <source>
        <dbReference type="Proteomes" id="UP000095658"/>
    </source>
</evidence>
<name>A0A1E7DUC3_9BACI</name>
<proteinExistence type="predicted"/>
<dbReference type="InterPro" id="IPR043519">
    <property type="entry name" value="NT_sf"/>
</dbReference>
<dbReference type="InterPro" id="IPR007530">
    <property type="entry name" value="Aminoglycoside_adenylylTfrase"/>
</dbReference>
<evidence type="ECO:0000313" key="1">
    <source>
        <dbReference type="EMBL" id="OES46615.1"/>
    </source>
</evidence>
<dbReference type="STRING" id="1714016.BA724_00725"/>
<sequence length="95" mass="11136">MRKKRRMEQEMMDLLLGFAVKDERVRLMGINGSRVNPNAPNDEFQEYNIVYEVIDMESFLHNPDWIDVFGKQLMMQTPKNMTLFPPQLGGRNAVC</sequence>
<protein>
    <submittedName>
        <fullName evidence="1">Uncharacterized protein</fullName>
    </submittedName>
</protein>
<dbReference type="Pfam" id="PF04439">
    <property type="entry name" value="Adenyl_transf"/>
    <property type="match status" value="1"/>
</dbReference>